<evidence type="ECO:0000256" key="3">
    <source>
        <dbReference type="ARBA" id="ARBA00022537"/>
    </source>
</evidence>
<dbReference type="Proteomes" id="UP001432027">
    <property type="component" value="Unassembled WGS sequence"/>
</dbReference>
<evidence type="ECO:0000256" key="4">
    <source>
        <dbReference type="ARBA" id="ARBA00023298"/>
    </source>
</evidence>
<keyword evidence="5" id="KW-0166">Nematocyst</keyword>
<dbReference type="GO" id="GO:0042151">
    <property type="term" value="C:nematocyst"/>
    <property type="evidence" value="ECO:0007669"/>
    <property type="project" value="UniProtKB-SubCell"/>
</dbReference>
<feature type="non-terminal residue" evidence="6">
    <location>
        <position position="227"/>
    </location>
</feature>
<comment type="subcellular location">
    <subcellularLocation>
        <location evidence="2">Nematocyst</location>
    </subcellularLocation>
    <subcellularLocation>
        <location evidence="1">Target cell membrane</location>
    </subcellularLocation>
</comment>
<keyword evidence="4" id="KW-1053">Target membrane</keyword>
<accession>A0AAV5SGJ0</accession>
<evidence type="ECO:0000313" key="6">
    <source>
        <dbReference type="EMBL" id="GMS82481.1"/>
    </source>
</evidence>
<gene>
    <name evidence="6" type="ORF">PENTCL1PPCAC_4657</name>
</gene>
<evidence type="ECO:0000313" key="7">
    <source>
        <dbReference type="Proteomes" id="UP001432027"/>
    </source>
</evidence>
<organism evidence="6 7">
    <name type="scientific">Pristionchus entomophagus</name>
    <dbReference type="NCBI Taxonomy" id="358040"/>
    <lineage>
        <taxon>Eukaryota</taxon>
        <taxon>Metazoa</taxon>
        <taxon>Ecdysozoa</taxon>
        <taxon>Nematoda</taxon>
        <taxon>Chromadorea</taxon>
        <taxon>Rhabditida</taxon>
        <taxon>Rhabditina</taxon>
        <taxon>Diplogasteromorpha</taxon>
        <taxon>Diplogasteroidea</taxon>
        <taxon>Neodiplogasteridae</taxon>
        <taxon>Pristionchus</taxon>
    </lineage>
</organism>
<keyword evidence="3" id="KW-1052">Target cell membrane</keyword>
<protein>
    <submittedName>
        <fullName evidence="6">Uncharacterized protein</fullName>
    </submittedName>
</protein>
<keyword evidence="4" id="KW-0472">Membrane</keyword>
<reference evidence="6" key="1">
    <citation type="submission" date="2023-10" db="EMBL/GenBank/DDBJ databases">
        <title>Genome assembly of Pristionchus species.</title>
        <authorList>
            <person name="Yoshida K."/>
            <person name="Sommer R.J."/>
        </authorList>
    </citation>
    <scope>NUCLEOTIDE SEQUENCE</scope>
    <source>
        <strain evidence="6">RS0144</strain>
    </source>
</reference>
<evidence type="ECO:0000256" key="2">
    <source>
        <dbReference type="ARBA" id="ARBA00004532"/>
    </source>
</evidence>
<comment type="caution">
    <text evidence="6">The sequence shown here is derived from an EMBL/GenBank/DDBJ whole genome shotgun (WGS) entry which is preliminary data.</text>
</comment>
<name>A0AAV5SGJ0_9BILA</name>
<dbReference type="EMBL" id="BTSX01000002">
    <property type="protein sequence ID" value="GMS82481.1"/>
    <property type="molecule type" value="Genomic_DNA"/>
</dbReference>
<dbReference type="GO" id="GO:0044218">
    <property type="term" value="C:other organism cell membrane"/>
    <property type="evidence" value="ECO:0007669"/>
    <property type="project" value="UniProtKB-KW"/>
</dbReference>
<dbReference type="Gene3D" id="2.60.270.50">
    <property type="match status" value="1"/>
</dbReference>
<feature type="non-terminal residue" evidence="6">
    <location>
        <position position="1"/>
    </location>
</feature>
<keyword evidence="7" id="KW-1185">Reference proteome</keyword>
<evidence type="ECO:0000256" key="5">
    <source>
        <dbReference type="ARBA" id="ARBA00023331"/>
    </source>
</evidence>
<evidence type="ECO:0000256" key="1">
    <source>
        <dbReference type="ARBA" id="ARBA00004175"/>
    </source>
</evidence>
<dbReference type="AlphaFoldDB" id="A0AAV5SGJ0"/>
<sequence>FQMNEAAVSDETPETRDCYTGFDEKFPPKTACQPPASDKSIASFITANAAKVGLQITGQALKDGYSVIANVEIGNYTKEIVHVSLCKVKHGVVDTAPKNIAPAENMKFSSRKADSGLFGCECGVWFEFGGRMIYIYWAVPLTFFGGSNKLGLGIGKKGRTFTGEMPKWFEMEKWELNEYDDEVEYVKVEDGEFAIRGIMDTTKRTTIKVDVVPLDKSQFAEKLKDYV</sequence>
<dbReference type="SUPFAM" id="SSF63724">
    <property type="entry name" value="Cytolysin/lectin"/>
    <property type="match status" value="1"/>
</dbReference>
<proteinExistence type="predicted"/>
<dbReference type="InterPro" id="IPR015926">
    <property type="entry name" value="Cytolysin/lectin"/>
</dbReference>